<evidence type="ECO:0000313" key="4">
    <source>
        <dbReference type="Proteomes" id="UP000092714"/>
    </source>
</evidence>
<gene>
    <name evidence="3" type="ORF">CP373A1_08435</name>
</gene>
<dbReference type="GeneID" id="42776023"/>
<comment type="caution">
    <text evidence="3">The sequence shown here is derived from an EMBL/GenBank/DDBJ whole genome shotgun (WGS) entry which is preliminary data.</text>
</comment>
<dbReference type="EMBL" id="MAPZ01000019">
    <property type="protein sequence ID" value="OBY10529.1"/>
    <property type="molecule type" value="Genomic_DNA"/>
</dbReference>
<dbReference type="InterPro" id="IPR050248">
    <property type="entry name" value="Polysacc_deacetylase_ArnD"/>
</dbReference>
<name>A0A174W2I3_9CLOT</name>
<keyword evidence="4" id="KW-1185">Reference proteome</keyword>
<dbReference type="CDD" id="cd10944">
    <property type="entry name" value="CE4_SmPgdA_like"/>
    <property type="match status" value="1"/>
</dbReference>
<dbReference type="PROSITE" id="PS51677">
    <property type="entry name" value="NODB"/>
    <property type="match status" value="1"/>
</dbReference>
<evidence type="ECO:0000256" key="1">
    <source>
        <dbReference type="SAM" id="SignalP"/>
    </source>
</evidence>
<organism evidence="3 4">
    <name type="scientific">Clostridium paraputrificum</name>
    <dbReference type="NCBI Taxonomy" id="29363"/>
    <lineage>
        <taxon>Bacteria</taxon>
        <taxon>Bacillati</taxon>
        <taxon>Bacillota</taxon>
        <taxon>Clostridia</taxon>
        <taxon>Eubacteriales</taxon>
        <taxon>Clostridiaceae</taxon>
        <taxon>Clostridium</taxon>
    </lineage>
</organism>
<dbReference type="GO" id="GO:0005975">
    <property type="term" value="P:carbohydrate metabolic process"/>
    <property type="evidence" value="ECO:0007669"/>
    <property type="project" value="InterPro"/>
</dbReference>
<reference evidence="3 4" key="1">
    <citation type="submission" date="2016-06" db="EMBL/GenBank/DDBJ databases">
        <authorList>
            <person name="Kjaerup R.B."/>
            <person name="Dalgaard T.S."/>
            <person name="Juul-Madsen H.R."/>
        </authorList>
    </citation>
    <scope>NUCLEOTIDE SEQUENCE [LARGE SCALE GENOMIC DNA]</scope>
    <source>
        <strain evidence="3 4">373-A1</strain>
    </source>
</reference>
<dbReference type="Proteomes" id="UP000092714">
    <property type="component" value="Unassembled WGS sequence"/>
</dbReference>
<evidence type="ECO:0000313" key="3">
    <source>
        <dbReference type="EMBL" id="OBY10529.1"/>
    </source>
</evidence>
<sequence>MKKLKGFILIILSFLCVPFCNYKVDAVEGEKLVYLTFDDGPSPNNTNRILNVLKKNDVRASFFVVGKNVEMFPEIVKNMDKNNMDIYPHCNNHTYKELYSSQEFYFDDLSKCQKSINKVTGKNVGCTFVRMPGGSDNLVGDREVLASIRNNLLKKGVDYVDWNVDSGDATAISVATDIIEDNVSSGGCKYQVEVLLMHDLDNKNTTTEALDTIINEYKVMGYKFKTLSEMEPWEKQYLENIRVINRR</sequence>
<dbReference type="GO" id="GO:0016810">
    <property type="term" value="F:hydrolase activity, acting on carbon-nitrogen (but not peptide) bonds"/>
    <property type="evidence" value="ECO:0007669"/>
    <property type="project" value="InterPro"/>
</dbReference>
<keyword evidence="1" id="KW-0732">Signal</keyword>
<dbReference type="InterPro" id="IPR002509">
    <property type="entry name" value="NODB_dom"/>
</dbReference>
<protein>
    <submittedName>
        <fullName evidence="3">Peptidoglycan-N-acetylglucosamine deacetylase</fullName>
    </submittedName>
</protein>
<dbReference type="Pfam" id="PF01522">
    <property type="entry name" value="Polysacc_deac_1"/>
    <property type="match status" value="1"/>
</dbReference>
<proteinExistence type="predicted"/>
<dbReference type="PANTHER" id="PTHR10587:SF125">
    <property type="entry name" value="POLYSACCHARIDE DEACETYLASE YHEN-RELATED"/>
    <property type="match status" value="1"/>
</dbReference>
<dbReference type="OrthoDB" id="258610at2"/>
<dbReference type="SUPFAM" id="SSF88713">
    <property type="entry name" value="Glycoside hydrolase/deacetylase"/>
    <property type="match status" value="1"/>
</dbReference>
<dbReference type="Gene3D" id="3.20.20.370">
    <property type="entry name" value="Glycoside hydrolase/deacetylase"/>
    <property type="match status" value="1"/>
</dbReference>
<dbReference type="eggNOG" id="COG0726">
    <property type="taxonomic scope" value="Bacteria"/>
</dbReference>
<feature type="chain" id="PRO_5038794005" evidence="1">
    <location>
        <begin position="23"/>
        <end position="247"/>
    </location>
</feature>
<dbReference type="AlphaFoldDB" id="A0A174W2I3"/>
<evidence type="ECO:0000259" key="2">
    <source>
        <dbReference type="PROSITE" id="PS51677"/>
    </source>
</evidence>
<dbReference type="PANTHER" id="PTHR10587">
    <property type="entry name" value="GLYCOSYL TRANSFERASE-RELATED"/>
    <property type="match status" value="1"/>
</dbReference>
<accession>A0A174W2I3</accession>
<dbReference type="InterPro" id="IPR011330">
    <property type="entry name" value="Glyco_hydro/deAcase_b/a-brl"/>
</dbReference>
<feature type="domain" description="NodB homology" evidence="2">
    <location>
        <begin position="31"/>
        <end position="225"/>
    </location>
</feature>
<dbReference type="RefSeq" id="WP_027098197.1">
    <property type="nucleotide sequence ID" value="NZ_CABHIH010000002.1"/>
</dbReference>
<feature type="signal peptide" evidence="1">
    <location>
        <begin position="1"/>
        <end position="22"/>
    </location>
</feature>